<accession>A0A803MQV9</accession>
<evidence type="ECO:0000313" key="2">
    <source>
        <dbReference type="Proteomes" id="UP000596660"/>
    </source>
</evidence>
<dbReference type="PANTHER" id="PTHR11439:SF467">
    <property type="entry name" value="INTEGRASE CATALYTIC DOMAIN-CONTAINING PROTEIN"/>
    <property type="match status" value="1"/>
</dbReference>
<dbReference type="PANTHER" id="PTHR11439">
    <property type="entry name" value="GAG-POL-RELATED RETROTRANSPOSON"/>
    <property type="match status" value="1"/>
</dbReference>
<name>A0A803MQV9_CHEQI</name>
<keyword evidence="2" id="KW-1185">Reference proteome</keyword>
<dbReference type="Gramene" id="AUR62033660-RA">
    <property type="protein sequence ID" value="AUR62033660-RA:cds"/>
    <property type="gene ID" value="AUR62033660"/>
</dbReference>
<dbReference type="Proteomes" id="UP000596660">
    <property type="component" value="Unplaced"/>
</dbReference>
<protein>
    <recommendedName>
        <fullName evidence="3">Retrovirus-related Pol polyprotein from transposon TNT 1-94</fullName>
    </recommendedName>
</protein>
<dbReference type="AlphaFoldDB" id="A0A803MQV9"/>
<evidence type="ECO:0008006" key="3">
    <source>
        <dbReference type="Google" id="ProtNLM"/>
    </source>
</evidence>
<sequence length="101" mass="11505">GGKPILEGYTDADMTGDLDNRKSTSGYVMTGDLDNRKSTSEYIAAVEVGKEMLWLKRFLRELGLKEGYYVVLCDSQSDVDLSKNSTYHAHTKHIDVRYHWL</sequence>
<dbReference type="CDD" id="cd09272">
    <property type="entry name" value="RNase_HI_RT_Ty1"/>
    <property type="match status" value="1"/>
</dbReference>
<reference evidence="1" key="1">
    <citation type="journal article" date="2017" name="Nature">
        <title>The genome of Chenopodium quinoa.</title>
        <authorList>
            <person name="Jarvis D.E."/>
            <person name="Ho Y.S."/>
            <person name="Lightfoot D.J."/>
            <person name="Schmoeckel S.M."/>
            <person name="Li B."/>
            <person name="Borm T.J.A."/>
            <person name="Ohyanagi H."/>
            <person name="Mineta K."/>
            <person name="Michell C.T."/>
            <person name="Saber N."/>
            <person name="Kharbatia N.M."/>
            <person name="Rupper R.R."/>
            <person name="Sharp A.R."/>
            <person name="Dally N."/>
            <person name="Boughton B.A."/>
            <person name="Woo Y.H."/>
            <person name="Gao G."/>
            <person name="Schijlen E.G.W.M."/>
            <person name="Guo X."/>
            <person name="Momin A.A."/>
            <person name="Negrao S."/>
            <person name="Al-Babili S."/>
            <person name="Gehring C."/>
            <person name="Roessner U."/>
            <person name="Jung C."/>
            <person name="Murphy K."/>
            <person name="Arold S.T."/>
            <person name="Gojobori T."/>
            <person name="van der Linden C.G."/>
            <person name="van Loo E.N."/>
            <person name="Jellen E.N."/>
            <person name="Maughan P.J."/>
            <person name="Tester M."/>
        </authorList>
    </citation>
    <scope>NUCLEOTIDE SEQUENCE [LARGE SCALE GENOMIC DNA]</scope>
    <source>
        <strain evidence="1">cv. PI 614886</strain>
    </source>
</reference>
<reference evidence="1" key="2">
    <citation type="submission" date="2021-03" db="UniProtKB">
        <authorList>
            <consortium name="EnsemblPlants"/>
        </authorList>
    </citation>
    <scope>IDENTIFICATION</scope>
</reference>
<organism evidence="1 2">
    <name type="scientific">Chenopodium quinoa</name>
    <name type="common">Quinoa</name>
    <dbReference type="NCBI Taxonomy" id="63459"/>
    <lineage>
        <taxon>Eukaryota</taxon>
        <taxon>Viridiplantae</taxon>
        <taxon>Streptophyta</taxon>
        <taxon>Embryophyta</taxon>
        <taxon>Tracheophyta</taxon>
        <taxon>Spermatophyta</taxon>
        <taxon>Magnoliopsida</taxon>
        <taxon>eudicotyledons</taxon>
        <taxon>Gunneridae</taxon>
        <taxon>Pentapetalae</taxon>
        <taxon>Caryophyllales</taxon>
        <taxon>Chenopodiaceae</taxon>
        <taxon>Chenopodioideae</taxon>
        <taxon>Atripliceae</taxon>
        <taxon>Chenopodium</taxon>
    </lineage>
</organism>
<dbReference type="EnsemblPlants" id="AUR62033660-RA">
    <property type="protein sequence ID" value="AUR62033660-RA:cds"/>
    <property type="gene ID" value="AUR62033660"/>
</dbReference>
<evidence type="ECO:0000313" key="1">
    <source>
        <dbReference type="EnsemblPlants" id="AUR62033660-RA:cds"/>
    </source>
</evidence>
<proteinExistence type="predicted"/>